<feature type="binding site" evidence="15">
    <location>
        <position position="443"/>
    </location>
    <ligand>
        <name>Mg(2+)</name>
        <dbReference type="ChEBI" id="CHEBI:18420"/>
    </ligand>
</feature>
<dbReference type="InterPro" id="IPR000581">
    <property type="entry name" value="ILV_EDD_N"/>
</dbReference>
<keyword evidence="19" id="KW-1185">Reference proteome</keyword>
<evidence type="ECO:0000256" key="6">
    <source>
        <dbReference type="ARBA" id="ARBA00022842"/>
    </source>
</evidence>
<dbReference type="InterPro" id="IPR056740">
    <property type="entry name" value="ILV_EDD_C"/>
</dbReference>
<keyword evidence="9 15" id="KW-0456">Lyase</keyword>
<dbReference type="EC" id="4.2.1.9" evidence="14 15"/>
<dbReference type="GO" id="GO:0051537">
    <property type="term" value="F:2 iron, 2 sulfur cluster binding"/>
    <property type="evidence" value="ECO:0007669"/>
    <property type="project" value="UniProtKB-UniRule"/>
</dbReference>
<feature type="binding site" description="via carbamate group" evidence="15">
    <location>
        <position position="123"/>
    </location>
    <ligand>
        <name>Mg(2+)</name>
        <dbReference type="ChEBI" id="CHEBI:18420"/>
    </ligand>
</feature>
<keyword evidence="6 15" id="KW-0460">Magnesium</keyword>
<dbReference type="NCBIfam" id="NF002068">
    <property type="entry name" value="PRK00911.1"/>
    <property type="match status" value="1"/>
</dbReference>
<proteinExistence type="inferred from homology"/>
<dbReference type="FunFam" id="3.50.30.80:FF:000001">
    <property type="entry name" value="Dihydroxy-acid dehydratase"/>
    <property type="match status" value="1"/>
</dbReference>
<evidence type="ECO:0000256" key="3">
    <source>
        <dbReference type="ARBA" id="ARBA00022605"/>
    </source>
</evidence>
<dbReference type="SUPFAM" id="SSF143975">
    <property type="entry name" value="IlvD/EDD N-terminal domain-like"/>
    <property type="match status" value="1"/>
</dbReference>
<comment type="subunit">
    <text evidence="15">Homodimer.</text>
</comment>
<dbReference type="InterPro" id="IPR020558">
    <property type="entry name" value="DiOHA_6PGluconate_deHydtase_CS"/>
</dbReference>
<dbReference type="EMBL" id="FQZL01000005">
    <property type="protein sequence ID" value="SHI55846.1"/>
    <property type="molecule type" value="Genomic_DNA"/>
</dbReference>
<keyword evidence="3 15" id="KW-0028">Amino-acid biosynthesis</keyword>
<feature type="active site" description="Proton acceptor" evidence="15">
    <location>
        <position position="469"/>
    </location>
</feature>
<dbReference type="GO" id="GO:0009097">
    <property type="term" value="P:isoleucine biosynthetic process"/>
    <property type="evidence" value="ECO:0007669"/>
    <property type="project" value="UniProtKB-UniRule"/>
</dbReference>
<dbReference type="Pfam" id="PF24877">
    <property type="entry name" value="ILV_EDD_C"/>
    <property type="match status" value="1"/>
</dbReference>
<evidence type="ECO:0000256" key="12">
    <source>
        <dbReference type="ARBA" id="ARBA00029436"/>
    </source>
</evidence>
<dbReference type="UniPathway" id="UPA00049">
    <property type="reaction ID" value="UER00061"/>
</dbReference>
<keyword evidence="10 15" id="KW-0100">Branched-chain amino acid biosynthesis</keyword>
<feature type="modified residue" description="N6-carboxylysine" evidence="15">
    <location>
        <position position="123"/>
    </location>
</feature>
<accession>A0A1M6C485</accession>
<gene>
    <name evidence="15" type="primary">ilvD</name>
    <name evidence="18" type="ORF">SAMN02745751_00576</name>
</gene>
<dbReference type="NCBIfam" id="TIGR00110">
    <property type="entry name" value="ilvD"/>
    <property type="match status" value="1"/>
</dbReference>
<feature type="binding site" evidence="15">
    <location>
        <position position="80"/>
    </location>
    <ligand>
        <name>Mg(2+)</name>
        <dbReference type="ChEBI" id="CHEBI:18420"/>
    </ligand>
</feature>
<evidence type="ECO:0000256" key="1">
    <source>
        <dbReference type="ARBA" id="ARBA00001946"/>
    </source>
</evidence>
<evidence type="ECO:0000256" key="9">
    <source>
        <dbReference type="ARBA" id="ARBA00023239"/>
    </source>
</evidence>
<dbReference type="RefSeq" id="WP_073046834.1">
    <property type="nucleotide sequence ID" value="NZ_FQZL01000005.1"/>
</dbReference>
<dbReference type="GO" id="GO:0005829">
    <property type="term" value="C:cytosol"/>
    <property type="evidence" value="ECO:0007669"/>
    <property type="project" value="TreeGrafter"/>
</dbReference>
<dbReference type="PANTHER" id="PTHR43661">
    <property type="entry name" value="D-XYLONATE DEHYDRATASE"/>
    <property type="match status" value="1"/>
</dbReference>
<dbReference type="UniPathway" id="UPA00047">
    <property type="reaction ID" value="UER00057"/>
</dbReference>
<name>A0A1M6C485_9FIRM</name>
<keyword evidence="5 15" id="KW-0479">Metal-binding</keyword>
<comment type="cofactor">
    <cofactor evidence="15">
        <name>[2Fe-2S] cluster</name>
        <dbReference type="ChEBI" id="CHEBI:190135"/>
    </cofactor>
    <text evidence="15">Binds 1 [2Fe-2S] cluster per subunit. This cluster acts as a Lewis acid cofactor.</text>
</comment>
<evidence type="ECO:0000256" key="14">
    <source>
        <dbReference type="ARBA" id="ARBA00029490"/>
    </source>
</evidence>
<comment type="pathway">
    <text evidence="12 15">Amino-acid biosynthesis; L-valine biosynthesis; L-valine from pyruvate: step 3/4.</text>
</comment>
<dbReference type="STRING" id="1121476.SAMN02745751_00576"/>
<dbReference type="GO" id="GO:0009099">
    <property type="term" value="P:L-valine biosynthetic process"/>
    <property type="evidence" value="ECO:0007669"/>
    <property type="project" value="UniProtKB-UniRule"/>
</dbReference>
<dbReference type="PROSITE" id="PS00886">
    <property type="entry name" value="ILVD_EDD_1"/>
    <property type="match status" value="1"/>
</dbReference>
<evidence type="ECO:0000256" key="7">
    <source>
        <dbReference type="ARBA" id="ARBA00023004"/>
    </source>
</evidence>
<comment type="cofactor">
    <cofactor evidence="1 15">
        <name>Mg(2+)</name>
        <dbReference type="ChEBI" id="CHEBI:18420"/>
    </cofactor>
</comment>
<comment type="catalytic activity">
    <reaction evidence="15">
        <text>(2R,3R)-2,3-dihydroxy-3-methylpentanoate = (S)-3-methyl-2-oxopentanoate + H2O</text>
        <dbReference type="Rhea" id="RHEA:27694"/>
        <dbReference type="ChEBI" id="CHEBI:15377"/>
        <dbReference type="ChEBI" id="CHEBI:35146"/>
        <dbReference type="ChEBI" id="CHEBI:49258"/>
        <dbReference type="EC" id="4.2.1.9"/>
    </reaction>
</comment>
<evidence type="ECO:0000256" key="13">
    <source>
        <dbReference type="ARBA" id="ARBA00029437"/>
    </source>
</evidence>
<protein>
    <recommendedName>
        <fullName evidence="14 15">Dihydroxy-acid dehydratase</fullName>
        <shortName evidence="15">DAD</shortName>
        <ecNumber evidence="14 15">4.2.1.9</ecNumber>
    </recommendedName>
</protein>
<dbReference type="OrthoDB" id="9807077at2"/>
<dbReference type="Gene3D" id="3.50.30.80">
    <property type="entry name" value="IlvD/EDD C-terminal domain-like"/>
    <property type="match status" value="1"/>
</dbReference>
<evidence type="ECO:0000256" key="2">
    <source>
        <dbReference type="ARBA" id="ARBA00006486"/>
    </source>
</evidence>
<evidence type="ECO:0000313" key="19">
    <source>
        <dbReference type="Proteomes" id="UP000184052"/>
    </source>
</evidence>
<organism evidence="18 19">
    <name type="scientific">Dethiosulfatibacter aminovorans DSM 17477</name>
    <dbReference type="NCBI Taxonomy" id="1121476"/>
    <lineage>
        <taxon>Bacteria</taxon>
        <taxon>Bacillati</taxon>
        <taxon>Bacillota</taxon>
        <taxon>Tissierellia</taxon>
        <taxon>Dethiosulfatibacter</taxon>
    </lineage>
</organism>
<feature type="binding site" evidence="15">
    <location>
        <position position="122"/>
    </location>
    <ligand>
        <name>Mg(2+)</name>
        <dbReference type="ChEBI" id="CHEBI:18420"/>
    </ligand>
</feature>
<evidence type="ECO:0000256" key="10">
    <source>
        <dbReference type="ARBA" id="ARBA00023304"/>
    </source>
</evidence>
<dbReference type="SUPFAM" id="SSF52016">
    <property type="entry name" value="LeuD/IlvD-like"/>
    <property type="match status" value="1"/>
</dbReference>
<evidence type="ECO:0000259" key="17">
    <source>
        <dbReference type="Pfam" id="PF24877"/>
    </source>
</evidence>
<evidence type="ECO:0000256" key="11">
    <source>
        <dbReference type="ARBA" id="ARBA00029304"/>
    </source>
</evidence>
<evidence type="ECO:0000256" key="8">
    <source>
        <dbReference type="ARBA" id="ARBA00023014"/>
    </source>
</evidence>
<comment type="catalytic activity">
    <reaction evidence="11">
        <text>(2R)-2,3-dihydroxy-3-methylbutanoate = 3-methyl-2-oxobutanoate + H2O</text>
        <dbReference type="Rhea" id="RHEA:24809"/>
        <dbReference type="ChEBI" id="CHEBI:11851"/>
        <dbReference type="ChEBI" id="CHEBI:15377"/>
        <dbReference type="ChEBI" id="CHEBI:49072"/>
        <dbReference type="EC" id="4.2.1.9"/>
    </reaction>
    <physiologicalReaction direction="left-to-right" evidence="11">
        <dbReference type="Rhea" id="RHEA:24810"/>
    </physiologicalReaction>
</comment>
<feature type="domain" description="Dihydroxy-acid/6-phosphogluconate dehydratase N-terminal" evidence="16">
    <location>
        <begin position="33"/>
        <end position="349"/>
    </location>
</feature>
<dbReference type="HAMAP" id="MF_00012">
    <property type="entry name" value="IlvD"/>
    <property type="match status" value="1"/>
</dbReference>
<evidence type="ECO:0000256" key="4">
    <source>
        <dbReference type="ARBA" id="ARBA00022714"/>
    </source>
</evidence>
<evidence type="ECO:0000256" key="15">
    <source>
        <dbReference type="HAMAP-Rule" id="MF_00012"/>
    </source>
</evidence>
<dbReference type="InterPro" id="IPR042096">
    <property type="entry name" value="Dihydro-acid_dehy_C"/>
</dbReference>
<keyword evidence="7 15" id="KW-0408">Iron</keyword>
<comment type="caution">
    <text evidence="15">Lacks conserved residue(s) required for the propagation of feature annotation.</text>
</comment>
<dbReference type="GO" id="GO:0004160">
    <property type="term" value="F:dihydroxy-acid dehydratase activity"/>
    <property type="evidence" value="ECO:0007669"/>
    <property type="project" value="UniProtKB-UniRule"/>
</dbReference>
<evidence type="ECO:0000313" key="18">
    <source>
        <dbReference type="EMBL" id="SHI55846.1"/>
    </source>
</evidence>
<keyword evidence="4 15" id="KW-0001">2Fe-2S</keyword>
<dbReference type="PANTHER" id="PTHR43661:SF3">
    <property type="entry name" value="D-XYLONATE DEHYDRATASE YAGF-RELATED"/>
    <property type="match status" value="1"/>
</dbReference>
<dbReference type="AlphaFoldDB" id="A0A1M6C485"/>
<dbReference type="Pfam" id="PF00920">
    <property type="entry name" value="ILVD_EDD_N"/>
    <property type="match status" value="1"/>
</dbReference>
<comment type="pathway">
    <text evidence="13 15">Amino-acid biosynthesis; L-isoleucine biosynthesis; L-isoleucine from 2-oxobutanoate: step 3/4.</text>
</comment>
<keyword evidence="8 15" id="KW-0411">Iron-sulfur</keyword>
<dbReference type="Proteomes" id="UP000184052">
    <property type="component" value="Unassembled WGS sequence"/>
</dbReference>
<evidence type="ECO:0000256" key="5">
    <source>
        <dbReference type="ARBA" id="ARBA00022723"/>
    </source>
</evidence>
<dbReference type="InterPro" id="IPR037237">
    <property type="entry name" value="IlvD/EDD_N"/>
</dbReference>
<reference evidence="18 19" key="1">
    <citation type="submission" date="2016-11" db="EMBL/GenBank/DDBJ databases">
        <authorList>
            <person name="Jaros S."/>
            <person name="Januszkiewicz K."/>
            <person name="Wedrychowicz H."/>
        </authorList>
    </citation>
    <scope>NUCLEOTIDE SEQUENCE [LARGE SCALE GENOMIC DNA]</scope>
    <source>
        <strain evidence="18 19">DSM 17477</strain>
    </source>
</reference>
<comment type="function">
    <text evidence="15">Functions in the biosynthesis of branched-chain amino acids. Catalyzes the dehydration of (2R,3R)-2,3-dihydroxy-3-methylpentanoate (2,3-dihydroxy-3-methylvalerate) into 2-oxo-3-methylpentanoate (2-oxo-3-methylvalerate) and of (2R)-2,3-dihydroxy-3-methylbutanoate (2,3-dihydroxyisovalerate) into 2-oxo-3-methylbutanoate (2-oxoisovalerate), the penultimate precursor to L-isoleucine and L-valine, respectively.</text>
</comment>
<comment type="similarity">
    <text evidence="2 15">Belongs to the IlvD/Edd family.</text>
</comment>
<feature type="domain" description="Dihydroxy-acid/6-phosphogluconate dehydratase C-terminal" evidence="17">
    <location>
        <begin position="359"/>
        <end position="550"/>
    </location>
</feature>
<evidence type="ECO:0000259" key="16">
    <source>
        <dbReference type="Pfam" id="PF00920"/>
    </source>
</evidence>
<dbReference type="GO" id="GO:0000287">
    <property type="term" value="F:magnesium ion binding"/>
    <property type="evidence" value="ECO:0007669"/>
    <property type="project" value="UniProtKB-UniRule"/>
</dbReference>
<dbReference type="InterPro" id="IPR004404">
    <property type="entry name" value="DihydroxyA_deHydtase"/>
</dbReference>
<sequence length="556" mass="59685">MESRSQRILKRPEWSINRAYYKSMGYTDSDLDKPIIGIANAWSTTVPGHYNLRKVSDAVKEGIRAAGGTPVEFGVIGACDGIAEGHEGMRYILPTRDIIANSIELVVQAHQYDGIVMIGSCDKIVPGMLMAAARLDLPSILVNGGPMLGGPEIHGRKSDTTSIIEGVGKLSNGEITEEKLIEMEDQCAPTCGSCSFLGTANTMCCIAEAIGMSLTQSAMIPAVYKERLLSAQKSGEAIVDLVKKGINARQVINKKSIENAVRLCSAIGGSTNAALHIPAIAYEARVDFDMESFDTLSRSTPLIAKMNPAATFNVIDFHESGGVPVVMNEIRSMLNEDVMTSTGKTMGENLEGYLSPNNEIVKTLENPHSAMGGLAVLAGNLAPNTAVTKPAAIKEDMLKFTGPAIVFDSEQEANEAIMRHEVKAGQVVVIRYEGPKGGPGMPEMFKAMKLLYGMGLADKVALVTDGRFSGTNNGTFVGHISPEAQEGGPIAVVENGDIIEIDIPERKLNIEISDEEMKSRLEKWTAPKARVSEGYLYIYGKLAESADKGAIIKTRD</sequence>